<name>A0ABS5WKN7_9RHOB</name>
<evidence type="ECO:0000313" key="1">
    <source>
        <dbReference type="EMBL" id="MBT3139685.1"/>
    </source>
</evidence>
<dbReference type="EMBL" id="JAHHDY010000003">
    <property type="protein sequence ID" value="MBT3139685.1"/>
    <property type="molecule type" value="Genomic_DNA"/>
</dbReference>
<gene>
    <name evidence="1" type="ORF">KL867_01330</name>
</gene>
<organism evidence="1 2">
    <name type="scientific">Falsiruegeria litorea</name>
    <dbReference type="NCBI Taxonomy" id="1280831"/>
    <lineage>
        <taxon>Bacteria</taxon>
        <taxon>Pseudomonadati</taxon>
        <taxon>Pseudomonadota</taxon>
        <taxon>Alphaproteobacteria</taxon>
        <taxon>Rhodobacterales</taxon>
        <taxon>Roseobacteraceae</taxon>
        <taxon>Falsiruegeria</taxon>
    </lineage>
</organism>
<accession>A0ABS5WKN7</accession>
<keyword evidence="2" id="KW-1185">Reference proteome</keyword>
<comment type="caution">
    <text evidence="1">The sequence shown here is derived from an EMBL/GenBank/DDBJ whole genome shotgun (WGS) entry which is preliminary data.</text>
</comment>
<dbReference type="RefSeq" id="WP_215193513.1">
    <property type="nucleotide sequence ID" value="NZ_JAHHDY010000003.1"/>
</dbReference>
<sequence>MTHLPELEFASSAERLKTLTNLVELALYAPEGEVTLDGRAALQRAAREIVILADEVTGVVGVAPN</sequence>
<reference evidence="1 2" key="1">
    <citation type="submission" date="2021-05" db="EMBL/GenBank/DDBJ databases">
        <title>Draft genomes of marine bacteria isolated from model chitin particles.</title>
        <authorList>
            <person name="Datta M.S."/>
            <person name="Schwartzman J.A."/>
            <person name="Cordero O."/>
        </authorList>
    </citation>
    <scope>NUCLEOTIDE SEQUENCE [LARGE SCALE GENOMIC DNA]</scope>
    <source>
        <strain evidence="1 2">4E07</strain>
    </source>
</reference>
<proteinExistence type="predicted"/>
<evidence type="ECO:0000313" key="2">
    <source>
        <dbReference type="Proteomes" id="UP000763802"/>
    </source>
</evidence>
<protein>
    <submittedName>
        <fullName evidence="1">Uncharacterized protein</fullName>
    </submittedName>
</protein>
<dbReference type="Proteomes" id="UP000763802">
    <property type="component" value="Unassembled WGS sequence"/>
</dbReference>